<dbReference type="KEGG" id="hru:Halru_2388"/>
<accession>L0IG66</accession>
<evidence type="ECO:0000256" key="1">
    <source>
        <dbReference type="SAM" id="MobiDB-lite"/>
    </source>
</evidence>
<dbReference type="HOGENOM" id="CLU_1631603_0_0_2"/>
<dbReference type="Pfam" id="PF25941">
    <property type="entry name" value="PDDEXK_16"/>
    <property type="match status" value="1"/>
</dbReference>
<dbReference type="RefSeq" id="WP_015301576.1">
    <property type="nucleotide sequence ID" value="NC_019964.1"/>
</dbReference>
<feature type="compositionally biased region" description="Basic residues" evidence="1">
    <location>
        <begin position="129"/>
        <end position="144"/>
    </location>
</feature>
<feature type="compositionally biased region" description="Basic residues" evidence="1">
    <location>
        <begin position="153"/>
        <end position="162"/>
    </location>
</feature>
<dbReference type="EMBL" id="CP003050">
    <property type="protein sequence ID" value="AGB16972.1"/>
    <property type="molecule type" value="Genomic_DNA"/>
</dbReference>
<proteinExistence type="predicted"/>
<dbReference type="AlphaFoldDB" id="L0IG66"/>
<dbReference type="GeneID" id="14376896"/>
<organism evidence="2 3">
    <name type="scientific">Halovivax ruber (strain DSM 18193 / JCM 13892 / XH-70)</name>
    <dbReference type="NCBI Taxonomy" id="797302"/>
    <lineage>
        <taxon>Archaea</taxon>
        <taxon>Methanobacteriati</taxon>
        <taxon>Methanobacteriota</taxon>
        <taxon>Stenosarchaea group</taxon>
        <taxon>Halobacteria</taxon>
        <taxon>Halobacteriales</taxon>
        <taxon>Natrialbaceae</taxon>
        <taxon>Halovivax</taxon>
    </lineage>
</organism>
<dbReference type="InterPro" id="IPR058715">
    <property type="entry name" value="PDDEXK_nuclease-rel"/>
</dbReference>
<protein>
    <submittedName>
        <fullName evidence="2">Uncharacterized protein</fullName>
    </submittedName>
</protein>
<evidence type="ECO:0000313" key="3">
    <source>
        <dbReference type="Proteomes" id="UP000010846"/>
    </source>
</evidence>
<feature type="region of interest" description="Disordered" evidence="1">
    <location>
        <begin position="116"/>
        <end position="162"/>
    </location>
</feature>
<evidence type="ECO:0000313" key="2">
    <source>
        <dbReference type="EMBL" id="AGB16972.1"/>
    </source>
</evidence>
<keyword evidence="3" id="KW-1185">Reference proteome</keyword>
<gene>
    <name evidence="2" type="ordered locus">Halru_2388</name>
</gene>
<reference evidence="2" key="1">
    <citation type="submission" date="2011-09" db="EMBL/GenBank/DDBJ databases">
        <title>Complete sequence of Halovivax ruber XH-70.</title>
        <authorList>
            <consortium name="US DOE Joint Genome Institute"/>
            <person name="Lucas S."/>
            <person name="Han J."/>
            <person name="Lapidus A."/>
            <person name="Cheng J.-F."/>
            <person name="Goodwin L."/>
            <person name="Pitluck S."/>
            <person name="Peters L."/>
            <person name="Mikhailova N."/>
            <person name="Davenport K."/>
            <person name="Detter J.C."/>
            <person name="Han C."/>
            <person name="Tapia R."/>
            <person name="Land M."/>
            <person name="Hauser L."/>
            <person name="Kyrpides N."/>
            <person name="Ivanova N."/>
            <person name="Pagani I."/>
            <person name="Sproer C."/>
            <person name="Anderson I."/>
            <person name="Woyke T."/>
        </authorList>
    </citation>
    <scope>NUCLEOTIDE SEQUENCE</scope>
    <source>
        <strain evidence="2">XH-70</strain>
    </source>
</reference>
<sequence length="162" mass="17925">MTDAFVPASALYDVETRSTFVHPAKQASEIESPKTSGDAIEADVIQAVDALGYVGDATVTWHDAETTGLLKPSTALPFYGIVVVMPETPIEIEACQVRTSNGSRSTRGRFYVKRRTRVAAQRSRDQIRGRRQSRRTGRQSATHRVRNDSGPRTRLHGNARRS</sequence>
<dbReference type="Proteomes" id="UP000010846">
    <property type="component" value="Chromosome"/>
</dbReference>
<dbReference type="eggNOG" id="arCOG06787">
    <property type="taxonomic scope" value="Archaea"/>
</dbReference>
<name>L0IG66_HALRX</name>